<dbReference type="GO" id="GO:0003677">
    <property type="term" value="F:DNA binding"/>
    <property type="evidence" value="ECO:0007669"/>
    <property type="project" value="UniProtKB-KW"/>
</dbReference>
<dbReference type="PANTHER" id="PTHR35807">
    <property type="entry name" value="TRANSCRIPTIONAL REGULATOR REDD-RELATED"/>
    <property type="match status" value="1"/>
</dbReference>
<dbReference type="SMART" id="SM01043">
    <property type="entry name" value="BTAD"/>
    <property type="match status" value="1"/>
</dbReference>
<dbReference type="InterPro" id="IPR011990">
    <property type="entry name" value="TPR-like_helical_dom_sf"/>
</dbReference>
<evidence type="ECO:0000256" key="4">
    <source>
        <dbReference type="ARBA" id="ARBA00023163"/>
    </source>
</evidence>
<dbReference type="SMART" id="SM00862">
    <property type="entry name" value="Trans_reg_C"/>
    <property type="match status" value="1"/>
</dbReference>
<dbReference type="AlphaFoldDB" id="A0A8J7GYG8"/>
<keyword evidence="3 9" id="KW-0238">DNA-binding</keyword>
<dbReference type="PRINTS" id="PR00364">
    <property type="entry name" value="DISEASERSIST"/>
</dbReference>
<dbReference type="InterPro" id="IPR001867">
    <property type="entry name" value="OmpR/PhoB-type_DNA-bd"/>
</dbReference>
<dbReference type="EMBL" id="JADOUF010000001">
    <property type="protein sequence ID" value="MBG6141614.1"/>
    <property type="molecule type" value="Genomic_DNA"/>
</dbReference>
<feature type="region of interest" description="Disordered" evidence="6">
    <location>
        <begin position="247"/>
        <end position="307"/>
    </location>
</feature>
<dbReference type="Pfam" id="PF13424">
    <property type="entry name" value="TPR_12"/>
    <property type="match status" value="2"/>
</dbReference>
<keyword evidence="2" id="KW-0805">Transcription regulation</keyword>
<dbReference type="InterPro" id="IPR019734">
    <property type="entry name" value="TPR_rpt"/>
</dbReference>
<evidence type="ECO:0000259" key="8">
    <source>
        <dbReference type="SMART" id="SM01043"/>
    </source>
</evidence>
<evidence type="ECO:0000256" key="1">
    <source>
        <dbReference type="ARBA" id="ARBA00005820"/>
    </source>
</evidence>
<feature type="domain" description="Bacterial transcriptional activator" evidence="8">
    <location>
        <begin position="100"/>
        <end position="245"/>
    </location>
</feature>
<keyword evidence="5" id="KW-0802">TPR repeat</keyword>
<proteinExistence type="inferred from homology"/>
<dbReference type="InterPro" id="IPR036388">
    <property type="entry name" value="WH-like_DNA-bd_sf"/>
</dbReference>
<dbReference type="SUPFAM" id="SSF46894">
    <property type="entry name" value="C-terminal effector domain of the bipartite response regulators"/>
    <property type="match status" value="1"/>
</dbReference>
<feature type="domain" description="OmpR/PhoB-type" evidence="7">
    <location>
        <begin position="18"/>
        <end position="93"/>
    </location>
</feature>
<dbReference type="Pfam" id="PF03704">
    <property type="entry name" value="BTAD"/>
    <property type="match status" value="1"/>
</dbReference>
<dbReference type="Gene3D" id="3.40.50.300">
    <property type="entry name" value="P-loop containing nucleotide triphosphate hydrolases"/>
    <property type="match status" value="1"/>
</dbReference>
<gene>
    <name evidence="9" type="ORF">IW245_007808</name>
</gene>
<evidence type="ECO:0000256" key="6">
    <source>
        <dbReference type="SAM" id="MobiDB-lite"/>
    </source>
</evidence>
<dbReference type="PANTHER" id="PTHR35807:SF1">
    <property type="entry name" value="TRANSCRIPTIONAL REGULATOR REDD"/>
    <property type="match status" value="1"/>
</dbReference>
<evidence type="ECO:0000313" key="10">
    <source>
        <dbReference type="Proteomes" id="UP000622552"/>
    </source>
</evidence>
<dbReference type="SUPFAM" id="SSF52540">
    <property type="entry name" value="P-loop containing nucleoside triphosphate hydrolases"/>
    <property type="match status" value="1"/>
</dbReference>
<comment type="caution">
    <text evidence="9">The sequence shown here is derived from an EMBL/GenBank/DDBJ whole genome shotgun (WGS) entry which is preliminary data.</text>
</comment>
<protein>
    <submittedName>
        <fullName evidence="9">DNA-binding SARP family transcriptional activator/Tfp pilus assembly protein PilF</fullName>
    </submittedName>
</protein>
<dbReference type="InterPro" id="IPR016032">
    <property type="entry name" value="Sig_transdc_resp-reg_C-effctor"/>
</dbReference>
<organism evidence="9 10">
    <name type="scientific">Longispora fulva</name>
    <dbReference type="NCBI Taxonomy" id="619741"/>
    <lineage>
        <taxon>Bacteria</taxon>
        <taxon>Bacillati</taxon>
        <taxon>Actinomycetota</taxon>
        <taxon>Actinomycetes</taxon>
        <taxon>Micromonosporales</taxon>
        <taxon>Micromonosporaceae</taxon>
        <taxon>Longispora</taxon>
    </lineage>
</organism>
<keyword evidence="10" id="KW-1185">Reference proteome</keyword>
<dbReference type="InterPro" id="IPR005158">
    <property type="entry name" value="BTAD"/>
</dbReference>
<evidence type="ECO:0000256" key="5">
    <source>
        <dbReference type="PROSITE-ProRule" id="PRU00339"/>
    </source>
</evidence>
<dbReference type="InterPro" id="IPR051677">
    <property type="entry name" value="AfsR-DnrI-RedD_regulator"/>
</dbReference>
<dbReference type="RefSeq" id="WP_197008006.1">
    <property type="nucleotide sequence ID" value="NZ_BONS01000013.1"/>
</dbReference>
<dbReference type="Proteomes" id="UP000622552">
    <property type="component" value="Unassembled WGS sequence"/>
</dbReference>
<feature type="repeat" description="TPR" evidence="5">
    <location>
        <begin position="813"/>
        <end position="846"/>
    </location>
</feature>
<dbReference type="PROSITE" id="PS50005">
    <property type="entry name" value="TPR"/>
    <property type="match status" value="1"/>
</dbReference>
<keyword evidence="4" id="KW-0804">Transcription</keyword>
<evidence type="ECO:0000256" key="3">
    <source>
        <dbReference type="ARBA" id="ARBA00023125"/>
    </source>
</evidence>
<evidence type="ECO:0000313" key="9">
    <source>
        <dbReference type="EMBL" id="MBG6141614.1"/>
    </source>
</evidence>
<dbReference type="SUPFAM" id="SSF48452">
    <property type="entry name" value="TPR-like"/>
    <property type="match status" value="3"/>
</dbReference>
<evidence type="ECO:0000259" key="7">
    <source>
        <dbReference type="SMART" id="SM00862"/>
    </source>
</evidence>
<dbReference type="GO" id="GO:0000160">
    <property type="term" value="P:phosphorelay signal transduction system"/>
    <property type="evidence" value="ECO:0007669"/>
    <property type="project" value="InterPro"/>
</dbReference>
<evidence type="ECO:0000256" key="2">
    <source>
        <dbReference type="ARBA" id="ARBA00023015"/>
    </source>
</evidence>
<name>A0A8J7GYG8_9ACTN</name>
<reference evidence="9" key="1">
    <citation type="submission" date="2020-11" db="EMBL/GenBank/DDBJ databases">
        <title>Sequencing the genomes of 1000 actinobacteria strains.</title>
        <authorList>
            <person name="Klenk H.-P."/>
        </authorList>
    </citation>
    <scope>NUCLEOTIDE SEQUENCE</scope>
    <source>
        <strain evidence="9">DSM 45356</strain>
    </source>
</reference>
<feature type="compositionally biased region" description="Low complexity" evidence="6">
    <location>
        <begin position="274"/>
        <end position="286"/>
    </location>
</feature>
<dbReference type="Gene3D" id="1.25.40.10">
    <property type="entry name" value="Tetratricopeptide repeat domain"/>
    <property type="match status" value="4"/>
</dbReference>
<dbReference type="Gene3D" id="1.10.10.10">
    <property type="entry name" value="Winged helix-like DNA-binding domain superfamily/Winged helix DNA-binding domain"/>
    <property type="match status" value="1"/>
</dbReference>
<accession>A0A8J7GYG8</accession>
<dbReference type="CDD" id="cd15831">
    <property type="entry name" value="BTAD"/>
    <property type="match status" value="1"/>
</dbReference>
<dbReference type="InterPro" id="IPR027417">
    <property type="entry name" value="P-loop_NTPase"/>
</dbReference>
<comment type="similarity">
    <text evidence="1">Belongs to the AfsR/DnrI/RedD regulatory family.</text>
</comment>
<dbReference type="SMART" id="SM00028">
    <property type="entry name" value="TPR"/>
    <property type="match status" value="7"/>
</dbReference>
<dbReference type="GO" id="GO:0006355">
    <property type="term" value="P:regulation of DNA-templated transcription"/>
    <property type="evidence" value="ECO:0007669"/>
    <property type="project" value="InterPro"/>
</dbReference>
<sequence>MGVELRLLGPIEAVGPAGPAVLSSARQRALVGLLALRPGLPVTAPRLVQALWGMDPPRTAVRTLQSHLTRAKQALAACGLPGLLTNGRVGYALAAGPESVDACRFEALVAAARAESAAGHVAEAVAGLRTGLGLWRGEALADAELHGWAAAEVARLHKVRLAALGDLWDGELRLGGHADAVPELERLLVADPGEERLVGLLMLARYRCGRHPEALTGYQRLRAHLADTLGVDPSPELQRLHTAILRRDPSLDPPDAPGQVPAQLPSRPGHFTGRPAELALLDAALPPDGPRPGHTGRPAPGTPDQGTSVGTPLVLVSGPAGMGKTALVVEWTQRVADRFADGQIFCDLLGHDESTALTPDEVLGHALRGLGVPAGRVPTSPADQLGLYRSLLRDRGVLLVCDNVGSAEQILPLVPPGPGSLLVATSRHQLPTLDVGYAVRRVELDALSPAESLTLLERVLGPARVAAEPDAAGQLVEACDRMPLALRIAAAKLTSRPRLAIGDLVAELATGNRLDALSVPGDSRSIRAVFASAYHALTPGAAAAFRLAGLHPGPTFAVPLVAAVTGTPVTAARLVTEELAAAHLVSEVASGRFRFHDLIRWYARECAGTEESSDARTRAEERLLDWYLSVADAANDTLTPGRDRARVAARHPVPAPPFGPRHAEVLAFLDAERANLSAVSRHAVELGEDTAAWQLAYLLMGFYYSRGHWASMLEICRTGLAAARRLADGGTEGLMRGQVGVACIQLQRFDEALDALRRALPLMVAAGDAWGEGSVRNNTAVALAALRRFDEAVAEYEAALAMHTANGLSRDVAYALNNLGDAHTRMGQTDLALDYLDRALALVRTLGDERLEAVILHGTGAAHLGEGRHRQAMELFDRARGTQRLIGDRRAEVDTLNDTGLAHLGLAEHAEALDLFDQARRLSRAIADPHLEAVAMTNLGLAEFRAGAPDAAEDWYLRALAVRARVPAVFEEAELHRHLGDLAESRSDLATARSHRDTAIRLYEKANATAEAAALVGRPAG</sequence>